<dbReference type="Proteomes" id="UP000694723">
    <property type="component" value="Unplaced"/>
</dbReference>
<comment type="function">
    <text evidence="11">GTPase component of the Pelota-HBS1L complex, a complex that recognizes stalled ribosomes and triggers the No-Go Decay (NGD) pathway. The Pelota-HBS1L complex recognizes ribosomes stalled at the 3' end of an mRNA and engages stalled ribosomes by destabilizing mRNA in the mRNA channel. Following mRNA extraction from stalled ribosomes by the SKI complex, the Pelota-HBS1L complex promotes recruitment of ABCE1, which drives the disassembly of stalled ribosomes, followed by degradation of damaged mRNAs as part of the NGD pathway.</text>
</comment>
<evidence type="ECO:0000259" key="15">
    <source>
        <dbReference type="PROSITE" id="PS51722"/>
    </source>
</evidence>
<dbReference type="Gene3D" id="1.10.8.10">
    <property type="entry name" value="DNA helicase RuvA subunit, C-terminal domain"/>
    <property type="match status" value="1"/>
</dbReference>
<dbReference type="PRINTS" id="PR00315">
    <property type="entry name" value="ELONGATNFCT"/>
</dbReference>
<keyword evidence="3" id="KW-0963">Cytoplasm</keyword>
<dbReference type="SUPFAM" id="SSF52540">
    <property type="entry name" value="P-loop containing nucleoside triphosphate hydrolases"/>
    <property type="match status" value="1"/>
</dbReference>
<dbReference type="InterPro" id="IPR027417">
    <property type="entry name" value="P-loop_NTPase"/>
</dbReference>
<dbReference type="Ensembl" id="ENSSSCT00060056442.1">
    <property type="protein sequence ID" value="ENSSSCP00060024140.1"/>
    <property type="gene ID" value="ENSSSCG00060041602.1"/>
</dbReference>
<name>A0A8D1EHD3_PIG</name>
<dbReference type="SUPFAM" id="SSF50447">
    <property type="entry name" value="Translation proteins"/>
    <property type="match status" value="1"/>
</dbReference>
<evidence type="ECO:0000256" key="1">
    <source>
        <dbReference type="ARBA" id="ARBA00004496"/>
    </source>
</evidence>
<keyword evidence="7" id="KW-0378">Hydrolase</keyword>
<evidence type="ECO:0000256" key="2">
    <source>
        <dbReference type="ARBA" id="ARBA00015186"/>
    </source>
</evidence>
<dbReference type="Pfam" id="PF00009">
    <property type="entry name" value="GTP_EFTU"/>
    <property type="match status" value="1"/>
</dbReference>
<keyword evidence="4" id="KW-0597">Phosphoprotein</keyword>
<dbReference type="PANTHER" id="PTHR23115">
    <property type="entry name" value="TRANSLATION FACTOR"/>
    <property type="match status" value="1"/>
</dbReference>
<evidence type="ECO:0000313" key="16">
    <source>
        <dbReference type="Ensembl" id="ENSSSCP00040022500.1"/>
    </source>
</evidence>
<dbReference type="FunFam" id="3.40.50.300:FF:000204">
    <property type="entry name" value="Translation elongation factor Tu"/>
    <property type="match status" value="1"/>
</dbReference>
<dbReference type="Pfam" id="PF08938">
    <property type="entry name" value="HBS1_N"/>
    <property type="match status" value="1"/>
</dbReference>
<keyword evidence="6" id="KW-0251">Elongation factor</keyword>
<dbReference type="GO" id="GO:0005737">
    <property type="term" value="C:cytoplasm"/>
    <property type="evidence" value="ECO:0007669"/>
    <property type="project" value="UniProtKB-SubCell"/>
</dbReference>
<evidence type="ECO:0000256" key="7">
    <source>
        <dbReference type="ARBA" id="ARBA00022801"/>
    </source>
</evidence>
<evidence type="ECO:0000313" key="17">
    <source>
        <dbReference type="Ensembl" id="ENSSSCP00050040397.1"/>
    </source>
</evidence>
<dbReference type="InterPro" id="IPR015033">
    <property type="entry name" value="HBS1-like_N"/>
</dbReference>
<dbReference type="GO" id="GO:0006417">
    <property type="term" value="P:regulation of translation"/>
    <property type="evidence" value="ECO:0007669"/>
    <property type="project" value="UniProtKB-KW"/>
</dbReference>
<evidence type="ECO:0000256" key="6">
    <source>
        <dbReference type="ARBA" id="ARBA00022768"/>
    </source>
</evidence>
<dbReference type="Proteomes" id="UP000694722">
    <property type="component" value="Unplaced"/>
</dbReference>
<dbReference type="FunFam" id="1.10.8.10:FF:000039">
    <property type="entry name" value="HBS1-like translational GTPase"/>
    <property type="match status" value="1"/>
</dbReference>
<dbReference type="Ensembl" id="ENSSSCT00050093634.1">
    <property type="protein sequence ID" value="ENSSSCP00050040397.1"/>
    <property type="gene ID" value="ENSSSCG00050068546.1"/>
</dbReference>
<evidence type="ECO:0000256" key="10">
    <source>
        <dbReference type="ARBA" id="ARBA00023134"/>
    </source>
</evidence>
<dbReference type="Gene3D" id="3.40.50.300">
    <property type="entry name" value="P-loop containing nucleotide triphosphate hydrolases"/>
    <property type="match status" value="1"/>
</dbReference>
<keyword evidence="5" id="KW-0547">Nucleotide-binding</keyword>
<sequence>MARHRNVRGYNYDEDFEDDDLYGQSVEDDYCISPSTAAQFIYSRRDKPSVVEPVEEYDYEDLKESSNSLLDHQLSGIDQARLYSCLDHMREVLGDAVPDDILIEAVLKNKFDVQKALSVVLEKDKIQNLKVKHEAAIPTGKIAKGKSIDSQSPRSESDVVPKVAKMTVSGKKQTMGFEVPGVTAEENGHNFHTPQKGHSSEDNTVISSDVLETVSKSALPSHTIQASEEQSSTPTPVKKSSKLRQQIDIKAELEKRQGGKQLLNLVVIGHVDAGKSTLMGHLLYLLGNVNKRTMHKYEQESKKAGKASFAYAWVLDETGEERERGVTMDVGMTKFETTTKVITLMDAPGHKDFIPNMITGAAQADVAVLVVDASRGEFEAGFETGGQTREHGLLVRSLGVTQLAVAVNKMDQVNWQQERFQEITGKLGHFLKQAGFKESDVAFIPTSGLSGENLITRSKSSELTKWYKGLCLLEQIDSFKPPQRSVDKPFRLCVSDVFKGKCFTVCFGSYSFPGITLHDEPVDWAAAGDHVSLTLVGMDIIKINVGCIFCGPKEPIKACTRFRARILIFNIEIPITKGFPVSFKTFNC</sequence>
<dbReference type="AlphaFoldDB" id="A0A8D1EHD3"/>
<dbReference type="InterPro" id="IPR037189">
    <property type="entry name" value="HBS1-like_N_sf"/>
</dbReference>
<reference evidence="16" key="1">
    <citation type="submission" date="2025-05" db="UniProtKB">
        <authorList>
            <consortium name="Ensembl"/>
        </authorList>
    </citation>
    <scope>IDENTIFICATION</scope>
</reference>
<dbReference type="CDD" id="cd01883">
    <property type="entry name" value="EF1_alpha"/>
    <property type="match status" value="1"/>
</dbReference>
<gene>
    <name evidence="17" type="primary">HBS1L</name>
</gene>
<dbReference type="InterPro" id="IPR000795">
    <property type="entry name" value="T_Tr_GTP-bd_dom"/>
</dbReference>
<feature type="compositionally biased region" description="Polar residues" evidence="14">
    <location>
        <begin position="218"/>
        <end position="230"/>
    </location>
</feature>
<dbReference type="SUPFAM" id="SSF109732">
    <property type="entry name" value="HBS1-like domain"/>
    <property type="match status" value="1"/>
</dbReference>
<dbReference type="Gene3D" id="2.40.30.10">
    <property type="entry name" value="Translation factors"/>
    <property type="match status" value="1"/>
</dbReference>
<organism evidence="16 18">
    <name type="scientific">Sus scrofa</name>
    <name type="common">Pig</name>
    <dbReference type="NCBI Taxonomy" id="9823"/>
    <lineage>
        <taxon>Eukaryota</taxon>
        <taxon>Metazoa</taxon>
        <taxon>Chordata</taxon>
        <taxon>Craniata</taxon>
        <taxon>Vertebrata</taxon>
        <taxon>Euteleostomi</taxon>
        <taxon>Mammalia</taxon>
        <taxon>Eutheria</taxon>
        <taxon>Laurasiatheria</taxon>
        <taxon>Artiodactyla</taxon>
        <taxon>Suina</taxon>
        <taxon>Suidae</taxon>
        <taxon>Sus</taxon>
    </lineage>
</organism>
<evidence type="ECO:0000256" key="12">
    <source>
        <dbReference type="ARBA" id="ARBA00047094"/>
    </source>
</evidence>
<evidence type="ECO:0000256" key="8">
    <source>
        <dbReference type="ARBA" id="ARBA00022845"/>
    </source>
</evidence>
<accession>A0A8D1EHD3</accession>
<feature type="domain" description="Tr-type G" evidence="15">
    <location>
        <begin position="260"/>
        <end position="484"/>
    </location>
</feature>
<protein>
    <recommendedName>
        <fullName evidence="2">HBS1-like protein</fullName>
    </recommendedName>
</protein>
<evidence type="ECO:0000256" key="13">
    <source>
        <dbReference type="ARBA" id="ARBA00049117"/>
    </source>
</evidence>
<evidence type="ECO:0000256" key="4">
    <source>
        <dbReference type="ARBA" id="ARBA00022553"/>
    </source>
</evidence>
<dbReference type="PROSITE" id="PS51722">
    <property type="entry name" value="G_TR_2"/>
    <property type="match status" value="1"/>
</dbReference>
<dbReference type="GO" id="GO:0003746">
    <property type="term" value="F:translation elongation factor activity"/>
    <property type="evidence" value="ECO:0007669"/>
    <property type="project" value="UniProtKB-KW"/>
</dbReference>
<dbReference type="GO" id="GO:0005525">
    <property type="term" value="F:GTP binding"/>
    <property type="evidence" value="ECO:0007669"/>
    <property type="project" value="UniProtKB-KW"/>
</dbReference>
<keyword evidence="9" id="KW-0648">Protein biosynthesis</keyword>
<dbReference type="GO" id="GO:0003924">
    <property type="term" value="F:GTPase activity"/>
    <property type="evidence" value="ECO:0007669"/>
    <property type="project" value="InterPro"/>
</dbReference>
<proteinExistence type="predicted"/>
<evidence type="ECO:0000256" key="14">
    <source>
        <dbReference type="SAM" id="MobiDB-lite"/>
    </source>
</evidence>
<evidence type="ECO:0000256" key="11">
    <source>
        <dbReference type="ARBA" id="ARBA00045849"/>
    </source>
</evidence>
<evidence type="ECO:0000256" key="5">
    <source>
        <dbReference type="ARBA" id="ARBA00022741"/>
    </source>
</evidence>
<evidence type="ECO:0000256" key="9">
    <source>
        <dbReference type="ARBA" id="ARBA00022917"/>
    </source>
</evidence>
<comment type="catalytic activity">
    <reaction evidence="13">
        <text>GTP + H2O = GDP + phosphate + H(+)</text>
        <dbReference type="Rhea" id="RHEA:19669"/>
        <dbReference type="ChEBI" id="CHEBI:15377"/>
        <dbReference type="ChEBI" id="CHEBI:15378"/>
        <dbReference type="ChEBI" id="CHEBI:37565"/>
        <dbReference type="ChEBI" id="CHEBI:43474"/>
        <dbReference type="ChEBI" id="CHEBI:58189"/>
    </reaction>
    <physiologicalReaction direction="left-to-right" evidence="13">
        <dbReference type="Rhea" id="RHEA:19670"/>
    </physiologicalReaction>
</comment>
<evidence type="ECO:0000256" key="3">
    <source>
        <dbReference type="ARBA" id="ARBA00022490"/>
    </source>
</evidence>
<dbReference type="InterPro" id="IPR009000">
    <property type="entry name" value="Transl_B-barrel_sf"/>
</dbReference>
<dbReference type="Ensembl" id="ENSSSCT00040054016.1">
    <property type="protein sequence ID" value="ENSSSCP00040022500.1"/>
    <property type="gene ID" value="ENSSSCG00040039513.1"/>
</dbReference>
<dbReference type="Proteomes" id="UP000694571">
    <property type="component" value="Unplaced"/>
</dbReference>
<keyword evidence="10" id="KW-0342">GTP-binding</keyword>
<comment type="subcellular location">
    <subcellularLocation>
        <location evidence="1">Cytoplasm</location>
    </subcellularLocation>
</comment>
<keyword evidence="8" id="KW-0810">Translation regulation</keyword>
<feature type="region of interest" description="Disordered" evidence="14">
    <location>
        <begin position="218"/>
        <end position="243"/>
    </location>
</feature>
<dbReference type="InterPro" id="IPR050100">
    <property type="entry name" value="TRAFAC_GTPase_members"/>
</dbReference>
<evidence type="ECO:0000313" key="18">
    <source>
        <dbReference type="Proteomes" id="UP000694722"/>
    </source>
</evidence>
<comment type="subunit">
    <text evidence="12">Component of the Pelota-HBS1L complex, also named Dom34-Hbs1 complex, composed of PELO and HBS1L. Interacts with the SKI complex.</text>
</comment>